<feature type="transmembrane region" description="Helical" evidence="15">
    <location>
        <begin position="588"/>
        <end position="608"/>
    </location>
</feature>
<dbReference type="SUPFAM" id="SSF57196">
    <property type="entry name" value="EGF/Laminin"/>
    <property type="match status" value="2"/>
</dbReference>
<dbReference type="InterPro" id="IPR046338">
    <property type="entry name" value="GAIN_dom_sf"/>
</dbReference>
<dbReference type="GO" id="GO:0007166">
    <property type="term" value="P:cell surface receptor signaling pathway"/>
    <property type="evidence" value="ECO:0007669"/>
    <property type="project" value="InterPro"/>
</dbReference>
<dbReference type="SUPFAM" id="SSF81321">
    <property type="entry name" value="Family A G protein-coupled receptor-like"/>
    <property type="match status" value="1"/>
</dbReference>
<dbReference type="Pfam" id="PF01825">
    <property type="entry name" value="GPS"/>
    <property type="match status" value="1"/>
</dbReference>
<feature type="transmembrane region" description="Helical" evidence="15">
    <location>
        <begin position="552"/>
        <end position="576"/>
    </location>
</feature>
<dbReference type="AlphaFoldDB" id="A0A1S3GLW8"/>
<feature type="domain" description="G-protein coupled receptors family 2 profile 2" evidence="19">
    <location>
        <begin position="445"/>
        <end position="724"/>
    </location>
</feature>
<dbReference type="InterPro" id="IPR049883">
    <property type="entry name" value="NOTCH1_EGF-like"/>
</dbReference>
<dbReference type="RefSeq" id="XP_012889690.1">
    <property type="nucleotide sequence ID" value="XM_013034236.1"/>
</dbReference>
<dbReference type="PROSITE" id="PS50261">
    <property type="entry name" value="G_PROTEIN_RECEP_F2_4"/>
    <property type="match status" value="1"/>
</dbReference>
<dbReference type="SMART" id="SM00303">
    <property type="entry name" value="GPS"/>
    <property type="match status" value="1"/>
</dbReference>
<evidence type="ECO:0000259" key="19">
    <source>
        <dbReference type="PROSITE" id="PS50261"/>
    </source>
</evidence>
<keyword evidence="11" id="KW-1015">Disulfide bond</keyword>
<evidence type="ECO:0000256" key="3">
    <source>
        <dbReference type="ARBA" id="ARBA00022536"/>
    </source>
</evidence>
<dbReference type="PRINTS" id="PR01278">
    <property type="entry name" value="CD97PROTEIN"/>
</dbReference>
<evidence type="ECO:0000256" key="10">
    <source>
        <dbReference type="ARBA" id="ARBA00023136"/>
    </source>
</evidence>
<feature type="transmembrane region" description="Helical" evidence="15">
    <location>
        <begin position="671"/>
        <end position="694"/>
    </location>
</feature>
<organism evidence="20 21">
    <name type="scientific">Dipodomys ordii</name>
    <name type="common">Ord's kangaroo rat</name>
    <dbReference type="NCBI Taxonomy" id="10020"/>
    <lineage>
        <taxon>Eukaryota</taxon>
        <taxon>Metazoa</taxon>
        <taxon>Chordata</taxon>
        <taxon>Craniata</taxon>
        <taxon>Vertebrata</taxon>
        <taxon>Euteleostomi</taxon>
        <taxon>Mammalia</taxon>
        <taxon>Eutheria</taxon>
        <taxon>Euarchontoglires</taxon>
        <taxon>Glires</taxon>
        <taxon>Rodentia</taxon>
        <taxon>Castorimorpha</taxon>
        <taxon>Heteromyidae</taxon>
        <taxon>Dipodomyinae</taxon>
        <taxon>Dipodomys</taxon>
    </lineage>
</organism>
<keyword evidence="12" id="KW-0325">Glycoprotein</keyword>
<dbReference type="Proteomes" id="UP000081671">
    <property type="component" value="Unplaced"/>
</dbReference>
<accession>A0A1S3GLW8</accession>
<feature type="domain" description="GAIN-B" evidence="18">
    <location>
        <begin position="258"/>
        <end position="441"/>
    </location>
</feature>
<dbReference type="SMART" id="SM00179">
    <property type="entry name" value="EGF_CA"/>
    <property type="match status" value="2"/>
</dbReference>
<dbReference type="FunFam" id="2.10.25.10:FF:000177">
    <property type="entry name" value="Adhesion G protein-coupled receptor E2"/>
    <property type="match status" value="1"/>
</dbReference>
<comment type="subcellular location">
    <subcellularLocation>
        <location evidence="1">Cell membrane</location>
        <topology evidence="1">Multi-pass membrane protein</topology>
    </subcellularLocation>
</comment>
<evidence type="ECO:0000256" key="5">
    <source>
        <dbReference type="ARBA" id="ARBA00022729"/>
    </source>
</evidence>
<feature type="compositionally biased region" description="Low complexity" evidence="14">
    <location>
        <begin position="747"/>
        <end position="773"/>
    </location>
</feature>
<dbReference type="PROSITE" id="PS50221">
    <property type="entry name" value="GAIN_B"/>
    <property type="match status" value="1"/>
</dbReference>
<dbReference type="Gene3D" id="2.10.25.10">
    <property type="entry name" value="Laminin"/>
    <property type="match status" value="3"/>
</dbReference>
<feature type="transmembrane region" description="Helical" evidence="15">
    <location>
        <begin position="482"/>
        <end position="499"/>
    </location>
</feature>
<dbReference type="GO" id="GO:0007189">
    <property type="term" value="P:adenylate cyclase-activating G protein-coupled receptor signaling pathway"/>
    <property type="evidence" value="ECO:0007669"/>
    <property type="project" value="TreeGrafter"/>
</dbReference>
<keyword evidence="20" id="KW-1185">Reference proteome</keyword>
<sequence length="822" mass="89492">MAGLGRPALVVLCTVLSLCGAAAQKQEGCARWCPRNSKCLSADTCRCDAGFSSVEELITSPDGSCDDINECAPPLRTYCGKFADCENTEGSYYCTCSPGYALESGDKIFRNESENTCQDVDECRSGQHQCHSSAVCVNTVGSYRCRCLPGWRPLPGKTACSEVVFPTWTAPPGIHSTALATFLEEVQNLTRDFQPHTARDTADAIQNLIKALDGLLEAPGDMERLDLPARHRIATQLLLGMEGMLRSLAQALPAGSFNYTSDSSTALFLMVQEQQQQPAGNITIGHGQAQMTLSWAVATGNEPSRNGPTVAGILSSQNMKNWLTNTSLDLEGRLASLEETYESPVLGVQFRFLSSINSVFLTNTKTGELAYPVTFNFSHSREMPGPRDEVICAFWKGEDGNRSGHWSTEGCRKVDSKDGITICQCRHLSSFAILMAHYHIQDPRLALITKVGLSLSLVCLLLCILTFLLVRSIQSSRTTVHLHLCLCLFVGSALFLAGVENNTEGGQDVTPCPACQESWSLEAPPVRGSGPALPGEAPPPPVGLRCRLVAALLHYCFLAAFCWMSLEGLELYFLVVRVFRGQGLRTRWQCLLGYGVPLLVVAVSAAVYSEGYGRPSYCWLSLKRGFLWSFVGPLAFIILCNAVIFVTTVWKLAQKFSEINPDMKRLGRARVLTVTAVAQLVVLGGTWVFGLFLFDPHSMPLSYAFSLLSGLQGLFLFLLLCVLNKKVREEYRRWASAVVEGKYSEFGSSHSSSTGSSQQTRALRSSSSGCDSRCGPRCSLGGGQAPRTPTSCHCPAWETDWPRAHGETEAEAAPPGRWPPLS</sequence>
<dbReference type="Pfam" id="PF07645">
    <property type="entry name" value="EGF_CA"/>
    <property type="match status" value="2"/>
</dbReference>
<dbReference type="PROSITE" id="PS01186">
    <property type="entry name" value="EGF_2"/>
    <property type="match status" value="1"/>
</dbReference>
<reference evidence="21" key="1">
    <citation type="submission" date="2025-08" db="UniProtKB">
        <authorList>
            <consortium name="RefSeq"/>
        </authorList>
    </citation>
    <scope>IDENTIFICATION</scope>
    <source>
        <tissue evidence="21">Kidney</tissue>
    </source>
</reference>
<dbReference type="PRINTS" id="PR00249">
    <property type="entry name" value="GPCRSECRETIN"/>
</dbReference>
<feature type="domain" description="EGF-like" evidence="17">
    <location>
        <begin position="67"/>
        <end position="106"/>
    </location>
</feature>
<evidence type="ECO:0000256" key="14">
    <source>
        <dbReference type="SAM" id="MobiDB-lite"/>
    </source>
</evidence>
<keyword evidence="4 15" id="KW-0812">Transmembrane</keyword>
<dbReference type="Gene3D" id="1.20.1070.10">
    <property type="entry name" value="Rhodopsin 7-helix transmembrane proteins"/>
    <property type="match status" value="1"/>
</dbReference>
<evidence type="ECO:0000313" key="20">
    <source>
        <dbReference type="Proteomes" id="UP000081671"/>
    </source>
</evidence>
<dbReference type="InterPro" id="IPR018097">
    <property type="entry name" value="EGF_Ca-bd_CS"/>
</dbReference>
<dbReference type="GO" id="GO:0005509">
    <property type="term" value="F:calcium ion binding"/>
    <property type="evidence" value="ECO:0007669"/>
    <property type="project" value="InterPro"/>
</dbReference>
<evidence type="ECO:0000256" key="7">
    <source>
        <dbReference type="ARBA" id="ARBA00022837"/>
    </source>
</evidence>
<gene>
    <name evidence="21" type="primary">Adgre5</name>
</gene>
<feature type="chain" id="PRO_5010342568" evidence="16">
    <location>
        <begin position="24"/>
        <end position="822"/>
    </location>
</feature>
<proteinExistence type="predicted"/>
<dbReference type="PANTHER" id="PTHR12011">
    <property type="entry name" value="ADHESION G-PROTEIN COUPLED RECEPTOR"/>
    <property type="match status" value="1"/>
</dbReference>
<dbReference type="InterPro" id="IPR003056">
    <property type="entry name" value="GPCR_2_ADGRE2_ADGRE5"/>
</dbReference>
<evidence type="ECO:0000256" key="4">
    <source>
        <dbReference type="ARBA" id="ARBA00022692"/>
    </source>
</evidence>
<dbReference type="PROSITE" id="PS00650">
    <property type="entry name" value="G_PROTEIN_RECEP_F2_2"/>
    <property type="match status" value="1"/>
</dbReference>
<comment type="caution">
    <text evidence="13">Lacks conserved residue(s) required for the propagation of feature annotation.</text>
</comment>
<dbReference type="InterPro" id="IPR000152">
    <property type="entry name" value="EGF-type_Asp/Asn_hydroxyl_site"/>
</dbReference>
<feature type="transmembrane region" description="Helical" evidence="15">
    <location>
        <begin position="451"/>
        <end position="470"/>
    </location>
</feature>
<protein>
    <submittedName>
        <fullName evidence="21">CD97 antigen isoform X2</fullName>
    </submittedName>
</protein>
<dbReference type="InterPro" id="IPR017981">
    <property type="entry name" value="GPCR_2-like_7TM"/>
</dbReference>
<dbReference type="PROSITE" id="PS00010">
    <property type="entry name" value="ASX_HYDROXYL"/>
    <property type="match status" value="2"/>
</dbReference>
<evidence type="ECO:0000256" key="13">
    <source>
        <dbReference type="PROSITE-ProRule" id="PRU00076"/>
    </source>
</evidence>
<keyword evidence="3 13" id="KW-0245">EGF-like domain</keyword>
<dbReference type="GO" id="GO:0007155">
    <property type="term" value="P:cell adhesion"/>
    <property type="evidence" value="ECO:0007669"/>
    <property type="project" value="UniProtKB-KW"/>
</dbReference>
<feature type="domain" description="EGF-like" evidence="17">
    <location>
        <begin position="119"/>
        <end position="161"/>
    </location>
</feature>
<dbReference type="Gene3D" id="2.60.220.50">
    <property type="match status" value="1"/>
</dbReference>
<evidence type="ECO:0000259" key="17">
    <source>
        <dbReference type="PROSITE" id="PS50026"/>
    </source>
</evidence>
<evidence type="ECO:0000256" key="1">
    <source>
        <dbReference type="ARBA" id="ARBA00004651"/>
    </source>
</evidence>
<dbReference type="InterPro" id="IPR001881">
    <property type="entry name" value="EGF-like_Ca-bd_dom"/>
</dbReference>
<feature type="signal peptide" evidence="16">
    <location>
        <begin position="1"/>
        <end position="23"/>
    </location>
</feature>
<dbReference type="InterPro" id="IPR017983">
    <property type="entry name" value="GPCR_2_secretin-like_CS"/>
</dbReference>
<dbReference type="FunFam" id="2.10.25.10:FF:000038">
    <property type="entry name" value="Fibrillin 2"/>
    <property type="match status" value="1"/>
</dbReference>
<dbReference type="PANTHER" id="PTHR12011:SF348">
    <property type="entry name" value="ADHESION G PROTEIN-COUPLED RECEPTOR E5"/>
    <property type="match status" value="1"/>
</dbReference>
<feature type="transmembrane region" description="Helical" evidence="15">
    <location>
        <begin position="700"/>
        <end position="723"/>
    </location>
</feature>
<dbReference type="GO" id="GO:0005886">
    <property type="term" value="C:plasma membrane"/>
    <property type="evidence" value="ECO:0007669"/>
    <property type="project" value="UniProtKB-SubCell"/>
</dbReference>
<name>A0A1S3GLW8_DIPOR</name>
<evidence type="ECO:0000256" key="16">
    <source>
        <dbReference type="SAM" id="SignalP"/>
    </source>
</evidence>
<dbReference type="FunFam" id="2.60.220.50:FF:000007">
    <property type="entry name" value="Adhesion G protein-coupled receptor E5"/>
    <property type="match status" value="1"/>
</dbReference>
<keyword evidence="7" id="KW-0106">Calcium</keyword>
<dbReference type="PROSITE" id="PS50026">
    <property type="entry name" value="EGF_3"/>
    <property type="match status" value="2"/>
</dbReference>
<keyword evidence="2" id="KW-1003">Cell membrane</keyword>
<dbReference type="InterPro" id="IPR000203">
    <property type="entry name" value="GPS"/>
</dbReference>
<dbReference type="InterPro" id="IPR000742">
    <property type="entry name" value="EGF"/>
</dbReference>
<dbReference type="CDD" id="cd00054">
    <property type="entry name" value="EGF_CA"/>
    <property type="match status" value="2"/>
</dbReference>
<feature type="region of interest" description="Disordered" evidence="14">
    <location>
        <begin position="745"/>
        <end position="773"/>
    </location>
</feature>
<evidence type="ECO:0000256" key="15">
    <source>
        <dbReference type="SAM" id="Phobius"/>
    </source>
</evidence>
<keyword evidence="9 15" id="KW-1133">Transmembrane helix</keyword>
<evidence type="ECO:0000259" key="18">
    <source>
        <dbReference type="PROSITE" id="PS50221"/>
    </source>
</evidence>
<dbReference type="Pfam" id="PF00002">
    <property type="entry name" value="7tm_2"/>
    <property type="match status" value="1"/>
</dbReference>
<dbReference type="GO" id="GO:0004930">
    <property type="term" value="F:G protein-coupled receptor activity"/>
    <property type="evidence" value="ECO:0007669"/>
    <property type="project" value="InterPro"/>
</dbReference>
<dbReference type="InterPro" id="IPR000832">
    <property type="entry name" value="GPCR_2_secretin-like"/>
</dbReference>
<keyword evidence="5 16" id="KW-0732">Signal</keyword>
<keyword evidence="6" id="KW-0677">Repeat</keyword>
<keyword evidence="8" id="KW-0130">Cell adhesion</keyword>
<feature type="transmembrane region" description="Helical" evidence="15">
    <location>
        <begin position="628"/>
        <end position="650"/>
    </location>
</feature>
<dbReference type="CTD" id="976"/>
<evidence type="ECO:0000256" key="8">
    <source>
        <dbReference type="ARBA" id="ARBA00022889"/>
    </source>
</evidence>
<dbReference type="InterPro" id="IPR057244">
    <property type="entry name" value="GAIN_B"/>
</dbReference>
<dbReference type="GeneID" id="105999264"/>
<evidence type="ECO:0000256" key="6">
    <source>
        <dbReference type="ARBA" id="ARBA00022737"/>
    </source>
</evidence>
<feature type="region of interest" description="Disordered" evidence="14">
    <location>
        <begin position="803"/>
        <end position="822"/>
    </location>
</feature>
<evidence type="ECO:0000256" key="12">
    <source>
        <dbReference type="ARBA" id="ARBA00023180"/>
    </source>
</evidence>
<evidence type="ECO:0000313" key="21">
    <source>
        <dbReference type="RefSeq" id="XP_012889690.1"/>
    </source>
</evidence>
<dbReference type="PROSITE" id="PS01187">
    <property type="entry name" value="EGF_CA"/>
    <property type="match status" value="1"/>
</dbReference>
<evidence type="ECO:0000256" key="9">
    <source>
        <dbReference type="ARBA" id="ARBA00022989"/>
    </source>
</evidence>
<dbReference type="FunFam" id="2.10.25.10:FF:000216">
    <property type="entry name" value="Adhesion G protein-coupled receptor E2"/>
    <property type="match status" value="1"/>
</dbReference>
<evidence type="ECO:0000256" key="2">
    <source>
        <dbReference type="ARBA" id="ARBA00022475"/>
    </source>
</evidence>
<evidence type="ECO:0000256" key="11">
    <source>
        <dbReference type="ARBA" id="ARBA00023157"/>
    </source>
</evidence>
<dbReference type="SMART" id="SM00181">
    <property type="entry name" value="EGF"/>
    <property type="match status" value="3"/>
</dbReference>
<dbReference type="OrthoDB" id="1100386at2759"/>
<keyword evidence="10 15" id="KW-0472">Membrane</keyword>